<dbReference type="EMBL" id="JAVDVW010000001">
    <property type="protein sequence ID" value="MDR7099511.1"/>
    <property type="molecule type" value="Genomic_DNA"/>
</dbReference>
<dbReference type="Gene3D" id="2.60.40.60">
    <property type="entry name" value="Cadherins"/>
    <property type="match status" value="1"/>
</dbReference>
<dbReference type="CDD" id="cd11304">
    <property type="entry name" value="Cadherin_repeat"/>
    <property type="match status" value="1"/>
</dbReference>
<protein>
    <submittedName>
        <fullName evidence="2">Glucose/arabinose dehydrogenase</fullName>
    </submittedName>
</protein>
<dbReference type="SUPFAM" id="SSF49313">
    <property type="entry name" value="Cadherin-like"/>
    <property type="match status" value="1"/>
</dbReference>
<organism evidence="2 3">
    <name type="scientific">Agrilutibacter niabensis</name>
    <dbReference type="NCBI Taxonomy" id="380628"/>
    <lineage>
        <taxon>Bacteria</taxon>
        <taxon>Pseudomonadati</taxon>
        <taxon>Pseudomonadota</taxon>
        <taxon>Gammaproteobacteria</taxon>
        <taxon>Lysobacterales</taxon>
        <taxon>Lysobacteraceae</taxon>
        <taxon>Agrilutibacter</taxon>
    </lineage>
</organism>
<dbReference type="PANTHER" id="PTHR19328">
    <property type="entry name" value="HEDGEHOG-INTERACTING PROTEIN"/>
    <property type="match status" value="1"/>
</dbReference>
<dbReference type="InterPro" id="IPR015919">
    <property type="entry name" value="Cadherin-like_sf"/>
</dbReference>
<evidence type="ECO:0000313" key="2">
    <source>
        <dbReference type="EMBL" id="MDR7099511.1"/>
    </source>
</evidence>
<sequence length="534" mass="56429">MARSRRFGLGAIVLLALATVACGGGGGRGGSTPVTGMNRPPVFTSAGTVTVAENTAGTFFTATATDPDGNALTFSINGGIDRQLFSITTGGALSFITAPDFEVPTDANRDNVYQVDLAVSDGRVSVTQSLSVAVTDASETAFGVRRVVAGLNQPAFLAPVPDGTGRVFVTELAGRIVVLTPSTGAVATNPFLDLRGQLSLDGERGLLGFATSPDFRTTGTFYVYVTVLDGTIELRRYRTFANNRELADPASGDAILRVPHPRNNHNGGWIGFGPDNLLYVAIGDGGGSGDPDNNGQNPNTLLGKILRIDPTRDDFPNDPTRDYGIPAANPFATSGGAPEVLAYGLRNPFRNSIDFNTGVLWIGDVGQNAVEEVDMLRPQDAGANFGWPILEGTAPFRGGSTAGLTPPIAEYTRGTGTRQGTTVIGGYVYRGPIEQLQRQYVFADFGTPNIWTLPIAQVTQGTTIQSTEFTVRNADFAPNAGSYDSIVSFGVDEVGNLYIIDLDGEIFVIERLTTAAAAAATPMSERWNWAARRR</sequence>
<evidence type="ECO:0000259" key="1">
    <source>
        <dbReference type="PROSITE" id="PS50268"/>
    </source>
</evidence>
<dbReference type="InterPro" id="IPR012938">
    <property type="entry name" value="Glc/Sorbosone_DH"/>
</dbReference>
<accession>A0ABU1VPW4</accession>
<dbReference type="InterPro" id="IPR011042">
    <property type="entry name" value="6-blade_b-propeller_TolB-like"/>
</dbReference>
<dbReference type="SUPFAM" id="SSF50952">
    <property type="entry name" value="Soluble quinoprotein glucose dehydrogenase"/>
    <property type="match status" value="1"/>
</dbReference>
<dbReference type="PROSITE" id="PS51257">
    <property type="entry name" value="PROKAR_LIPOPROTEIN"/>
    <property type="match status" value="1"/>
</dbReference>
<dbReference type="InterPro" id="IPR002126">
    <property type="entry name" value="Cadherin-like_dom"/>
</dbReference>
<dbReference type="PROSITE" id="PS50268">
    <property type="entry name" value="CADHERIN_2"/>
    <property type="match status" value="1"/>
</dbReference>
<reference evidence="2 3" key="1">
    <citation type="submission" date="2023-07" db="EMBL/GenBank/DDBJ databases">
        <title>Sorghum-associated microbial communities from plants grown in Nebraska, USA.</title>
        <authorList>
            <person name="Schachtman D."/>
        </authorList>
    </citation>
    <scope>NUCLEOTIDE SEQUENCE [LARGE SCALE GENOMIC DNA]</scope>
    <source>
        <strain evidence="2 3">BE187</strain>
    </source>
</reference>
<gene>
    <name evidence="2" type="ORF">J2X04_001858</name>
</gene>
<feature type="domain" description="Cadherin" evidence="1">
    <location>
        <begin position="43"/>
        <end position="156"/>
    </location>
</feature>
<comment type="caution">
    <text evidence="2">The sequence shown here is derived from an EMBL/GenBank/DDBJ whole genome shotgun (WGS) entry which is preliminary data.</text>
</comment>
<dbReference type="Proteomes" id="UP001267878">
    <property type="component" value="Unassembled WGS sequence"/>
</dbReference>
<evidence type="ECO:0000313" key="3">
    <source>
        <dbReference type="Proteomes" id="UP001267878"/>
    </source>
</evidence>
<dbReference type="RefSeq" id="WP_310053705.1">
    <property type="nucleotide sequence ID" value="NZ_JAVDVW010000001.1"/>
</dbReference>
<proteinExistence type="predicted"/>
<dbReference type="Pfam" id="PF07995">
    <property type="entry name" value="GSDH"/>
    <property type="match status" value="1"/>
</dbReference>
<dbReference type="PANTHER" id="PTHR19328:SF75">
    <property type="entry name" value="ALDOSE SUGAR DEHYDROGENASE YLII"/>
    <property type="match status" value="1"/>
</dbReference>
<dbReference type="InterPro" id="IPR011041">
    <property type="entry name" value="Quinoprot_gluc/sorb_DH_b-prop"/>
</dbReference>
<name>A0ABU1VPW4_9GAMM</name>
<dbReference type="Gene3D" id="2.120.10.30">
    <property type="entry name" value="TolB, C-terminal domain"/>
    <property type="match status" value="1"/>
</dbReference>
<keyword evidence="3" id="KW-1185">Reference proteome</keyword>